<feature type="transmembrane region" description="Helical" evidence="1">
    <location>
        <begin position="216"/>
        <end position="242"/>
    </location>
</feature>
<feature type="transmembrane region" description="Helical" evidence="1">
    <location>
        <begin position="95"/>
        <end position="113"/>
    </location>
</feature>
<feature type="transmembrane region" description="Helical" evidence="1">
    <location>
        <begin position="27"/>
        <end position="46"/>
    </location>
</feature>
<reference evidence="2 3" key="2">
    <citation type="submission" date="2016-02" db="EMBL/GenBank/DDBJ databases">
        <authorList>
            <person name="Wen L."/>
            <person name="He K."/>
            <person name="Yang H."/>
        </authorList>
    </citation>
    <scope>NUCLEOTIDE SEQUENCE [LARGE SCALE GENOMIC DNA]</scope>
    <source>
        <strain evidence="2 3">AGD 8-3</strain>
    </source>
</reference>
<dbReference type="AlphaFoldDB" id="A0A0X8HDT6"/>
<feature type="transmembrane region" description="Helical" evidence="1">
    <location>
        <begin position="277"/>
        <end position="301"/>
    </location>
</feature>
<feature type="transmembrane region" description="Helical" evidence="1">
    <location>
        <begin position="119"/>
        <end position="138"/>
    </location>
</feature>
<protein>
    <submittedName>
        <fullName evidence="2">NnrS protein</fullName>
    </submittedName>
</protein>
<dbReference type="EMBL" id="CP014226">
    <property type="protein sequence ID" value="AMD00781.1"/>
    <property type="molecule type" value="Genomic_DNA"/>
</dbReference>
<keyword evidence="1" id="KW-1133">Transmembrane helix</keyword>
<organism evidence="2 3">
    <name type="scientific">Halomonas chromatireducens</name>
    <dbReference type="NCBI Taxonomy" id="507626"/>
    <lineage>
        <taxon>Bacteria</taxon>
        <taxon>Pseudomonadati</taxon>
        <taxon>Pseudomonadota</taxon>
        <taxon>Gammaproteobacteria</taxon>
        <taxon>Oceanospirillales</taxon>
        <taxon>Halomonadaceae</taxon>
        <taxon>Halomonas</taxon>
    </lineage>
</organism>
<feature type="transmembrane region" description="Helical" evidence="1">
    <location>
        <begin position="182"/>
        <end position="204"/>
    </location>
</feature>
<gene>
    <name evidence="2" type="ORF">LOKO_01713</name>
</gene>
<dbReference type="STRING" id="507626.LOKO_01713"/>
<dbReference type="PATRIC" id="fig|507626.3.peg.1707"/>
<dbReference type="Proteomes" id="UP000063387">
    <property type="component" value="Chromosome"/>
</dbReference>
<feature type="transmembrane region" description="Helical" evidence="1">
    <location>
        <begin position="150"/>
        <end position="170"/>
    </location>
</feature>
<dbReference type="Pfam" id="PF05940">
    <property type="entry name" value="NnrS"/>
    <property type="match status" value="1"/>
</dbReference>
<feature type="transmembrane region" description="Helical" evidence="1">
    <location>
        <begin position="376"/>
        <end position="395"/>
    </location>
</feature>
<dbReference type="KEGG" id="hco:LOKO_01713"/>
<keyword evidence="1" id="KW-0812">Transmembrane</keyword>
<accession>A0A0X8HDT6</accession>
<keyword evidence="1" id="KW-0472">Membrane</keyword>
<name>A0A0X8HDT6_9GAMM</name>
<dbReference type="InterPro" id="IPR010266">
    <property type="entry name" value="NnrS"/>
</dbReference>
<dbReference type="OrthoDB" id="9770040at2"/>
<sequence>MKSASSAPQAASGLTRLPVARLAFRPFFLLASLFSVLSLIVWFAFWHGDILLRPHGGLMWWHQHEMIFGFGAAVVVGFLLTAVQNWTGRPSVRGAPLLGLVGLWLAARVLLAYPMGLPAWLLMLLDVAFLPLAALVMGRLVVAARLWRNLMFVPVLLLLALANLAMHLGVTQGKLHLIREGGYLGVLLIAMLMVLLGGRVIPFFTSLKLGRPKATAMVWLEALAVGSTLGVVLLQLLVLFGVPMPAELLALVMLVAAAANLVRLARWEGYRTLHEPLLWGLHISYAFVSVGLLMWAMALMGAFRVELALHALAIGGIAAMMLAMMSRVSLGHTGRTIRTLPGIGVGLGLMFAGALLRSPVLAMFPQITHWTYNLSILFWCIAYLIFLIHYTLPLLSARVDGKDG</sequence>
<reference evidence="2 3" key="1">
    <citation type="journal article" date="2016" name="Genome Announc.">
        <title>Draft Genome Sequence of 'Halomonas chromatireducens' Strain AGD 8-3, a Haloalkaliphilic Chromate- and Selenite-Reducing Gammaproteobacterium.</title>
        <authorList>
            <person name="Sharko F.S."/>
            <person name="Shapovalova A.A."/>
            <person name="Tsygankova S.V."/>
            <person name="Komova A.V."/>
            <person name="Boulygina E.S."/>
            <person name="Teslyuk A.B."/>
            <person name="Gotovtsev P.M."/>
            <person name="Namsaraev Z.B."/>
            <person name="Khijniak T.V."/>
            <person name="Nedoluzhko A.V."/>
            <person name="Vasilov R.G."/>
        </authorList>
    </citation>
    <scope>NUCLEOTIDE SEQUENCE [LARGE SCALE GENOMIC DNA]</scope>
    <source>
        <strain evidence="2 3">AGD 8-3</strain>
    </source>
</reference>
<feature type="transmembrane region" description="Helical" evidence="1">
    <location>
        <begin position="248"/>
        <end position="265"/>
    </location>
</feature>
<feature type="transmembrane region" description="Helical" evidence="1">
    <location>
        <begin position="66"/>
        <end position="83"/>
    </location>
</feature>
<proteinExistence type="predicted"/>
<dbReference type="RefSeq" id="WP_066447632.1">
    <property type="nucleotide sequence ID" value="NZ_CP014226.1"/>
</dbReference>
<evidence type="ECO:0000256" key="1">
    <source>
        <dbReference type="SAM" id="Phobius"/>
    </source>
</evidence>
<feature type="transmembrane region" description="Helical" evidence="1">
    <location>
        <begin position="307"/>
        <end position="325"/>
    </location>
</feature>
<keyword evidence="3" id="KW-1185">Reference proteome</keyword>
<feature type="transmembrane region" description="Helical" evidence="1">
    <location>
        <begin position="337"/>
        <end position="356"/>
    </location>
</feature>
<evidence type="ECO:0000313" key="3">
    <source>
        <dbReference type="Proteomes" id="UP000063387"/>
    </source>
</evidence>
<evidence type="ECO:0000313" key="2">
    <source>
        <dbReference type="EMBL" id="AMD00781.1"/>
    </source>
</evidence>